<keyword evidence="6" id="KW-0812">Transmembrane</keyword>
<keyword evidence="12" id="KW-0472">Membrane</keyword>
<dbReference type="OMA" id="FTDLFCA"/>
<dbReference type="InterPro" id="IPR050364">
    <property type="entry name" value="Cytochrome_P450_fung"/>
</dbReference>
<dbReference type="InterPro" id="IPR017972">
    <property type="entry name" value="Cyt_P450_CS"/>
</dbReference>
<evidence type="ECO:0000256" key="2">
    <source>
        <dbReference type="ARBA" id="ARBA00004370"/>
    </source>
</evidence>
<dbReference type="InterPro" id="IPR002401">
    <property type="entry name" value="Cyt_P450_E_grp-I"/>
</dbReference>
<dbReference type="Proteomes" id="UP000054196">
    <property type="component" value="Unassembled WGS sequence"/>
</dbReference>
<evidence type="ECO:0000256" key="6">
    <source>
        <dbReference type="ARBA" id="ARBA00022692"/>
    </source>
</evidence>
<evidence type="ECO:0000256" key="5">
    <source>
        <dbReference type="ARBA" id="ARBA00022617"/>
    </source>
</evidence>
<evidence type="ECO:0000256" key="3">
    <source>
        <dbReference type="ARBA" id="ARBA00005179"/>
    </source>
</evidence>
<keyword evidence="7 13" id="KW-0479">Metal-binding</keyword>
<evidence type="ECO:0000256" key="11">
    <source>
        <dbReference type="ARBA" id="ARBA00023033"/>
    </source>
</evidence>
<evidence type="ECO:0000256" key="12">
    <source>
        <dbReference type="ARBA" id="ARBA00023136"/>
    </source>
</evidence>
<dbReference type="GO" id="GO:0016705">
    <property type="term" value="F:oxidoreductase activity, acting on paired donors, with incorporation or reduction of molecular oxygen"/>
    <property type="evidence" value="ECO:0007669"/>
    <property type="project" value="InterPro"/>
</dbReference>
<evidence type="ECO:0000256" key="14">
    <source>
        <dbReference type="RuleBase" id="RU000461"/>
    </source>
</evidence>
<accession>R7S478</accession>
<dbReference type="PROSITE" id="PS00086">
    <property type="entry name" value="CYTOCHROME_P450"/>
    <property type="match status" value="1"/>
</dbReference>
<dbReference type="PANTHER" id="PTHR46300">
    <property type="entry name" value="P450, PUTATIVE (EUROFUNG)-RELATED-RELATED"/>
    <property type="match status" value="1"/>
</dbReference>
<comment type="pathway">
    <text evidence="3">Secondary metabolite biosynthesis.</text>
</comment>
<dbReference type="EMBL" id="JH687557">
    <property type="protein sequence ID" value="EIN04046.1"/>
    <property type="molecule type" value="Genomic_DNA"/>
</dbReference>
<feature type="binding site" description="axial binding residue" evidence="13">
    <location>
        <position position="438"/>
    </location>
    <ligand>
        <name>heme</name>
        <dbReference type="ChEBI" id="CHEBI:30413"/>
    </ligand>
    <ligandPart>
        <name>Fe</name>
        <dbReference type="ChEBI" id="CHEBI:18248"/>
    </ligandPart>
</feature>
<name>R7S478_PUNST</name>
<sequence>MIILLVSAGLLLFLVSRVLRFGSRRTGFPPGPPTVPILGNAHIFPKDHAFLQLSEWARTYGGVYSVMLGNGPTIVVTSAKAAFELMEKQSAVTVDRPPSHIGAEIVGTAVNLAFVPYSEDWRLMRKAANSILTPQSAAKHVPIQRAESFQLVYDLLHTPERAWWHLRRTSNSVALSILYGRRAPRYESDDLSVLFDVVDLVGELLDPGAHPPVDMFPILKYVPERWARWKTMVKRLRSMQRALYFRLLQQSEDRVTNSEASEDEPFIDKVVRRQADYGLNRERTAYLGGTLVEAGSDTSASFMQSFVLLIAAFPDAQKRLHEEMDRVVGSKRVPEYDDFDNLPYLQATIKEVHRYRPVAPLGLPHAALEDLTYDGYLIPRGSAIIVNMWGIYHNPDVYDDPEMFNPERYLKSEFGTKPDVDPSYFKHTMPFGFGRRICPGRHLVDNTIRVNTMDLVWGFTFGPPINEATGKPEPLDLWSYSEGLGTGPKPYKCTIKPRSSQHADLIRSEFESAIPLYGPYEEGLSNAEKEWLAQQRFS</sequence>
<dbReference type="GO" id="GO:0020037">
    <property type="term" value="F:heme binding"/>
    <property type="evidence" value="ECO:0007669"/>
    <property type="project" value="InterPro"/>
</dbReference>
<keyword evidence="5 13" id="KW-0349">Heme</keyword>
<keyword evidence="11 14" id="KW-0503">Monooxygenase</keyword>
<dbReference type="PRINTS" id="PR00385">
    <property type="entry name" value="P450"/>
</dbReference>
<evidence type="ECO:0000256" key="7">
    <source>
        <dbReference type="ARBA" id="ARBA00022723"/>
    </source>
</evidence>
<organism evidence="16 17">
    <name type="scientific">Punctularia strigosozonata (strain HHB-11173)</name>
    <name type="common">White-rot fungus</name>
    <dbReference type="NCBI Taxonomy" id="741275"/>
    <lineage>
        <taxon>Eukaryota</taxon>
        <taxon>Fungi</taxon>
        <taxon>Dikarya</taxon>
        <taxon>Basidiomycota</taxon>
        <taxon>Agaricomycotina</taxon>
        <taxon>Agaricomycetes</taxon>
        <taxon>Corticiales</taxon>
        <taxon>Punctulariaceae</taxon>
        <taxon>Punctularia</taxon>
    </lineage>
</organism>
<evidence type="ECO:0000256" key="15">
    <source>
        <dbReference type="SAM" id="SignalP"/>
    </source>
</evidence>
<dbReference type="GO" id="GO:0016020">
    <property type="term" value="C:membrane"/>
    <property type="evidence" value="ECO:0007669"/>
    <property type="project" value="UniProtKB-SubCell"/>
</dbReference>
<keyword evidence="17" id="KW-1185">Reference proteome</keyword>
<protein>
    <submittedName>
        <fullName evidence="16">Cytochrome P450</fullName>
    </submittedName>
</protein>
<comment type="similarity">
    <text evidence="4 14">Belongs to the cytochrome P450 family.</text>
</comment>
<evidence type="ECO:0000256" key="13">
    <source>
        <dbReference type="PIRSR" id="PIRSR602401-1"/>
    </source>
</evidence>
<evidence type="ECO:0000256" key="1">
    <source>
        <dbReference type="ARBA" id="ARBA00001971"/>
    </source>
</evidence>
<evidence type="ECO:0000256" key="10">
    <source>
        <dbReference type="ARBA" id="ARBA00023004"/>
    </source>
</evidence>
<evidence type="ECO:0000256" key="9">
    <source>
        <dbReference type="ARBA" id="ARBA00023002"/>
    </source>
</evidence>
<dbReference type="GeneID" id="18876199"/>
<dbReference type="AlphaFoldDB" id="R7S478"/>
<dbReference type="OrthoDB" id="1103324at2759"/>
<dbReference type="Gene3D" id="1.10.630.10">
    <property type="entry name" value="Cytochrome P450"/>
    <property type="match status" value="1"/>
</dbReference>
<comment type="cofactor">
    <cofactor evidence="1 13">
        <name>heme</name>
        <dbReference type="ChEBI" id="CHEBI:30413"/>
    </cofactor>
</comment>
<keyword evidence="9 14" id="KW-0560">Oxidoreductase</keyword>
<reference evidence="17" key="1">
    <citation type="journal article" date="2012" name="Science">
        <title>The Paleozoic origin of enzymatic lignin decomposition reconstructed from 31 fungal genomes.</title>
        <authorList>
            <person name="Floudas D."/>
            <person name="Binder M."/>
            <person name="Riley R."/>
            <person name="Barry K."/>
            <person name="Blanchette R.A."/>
            <person name="Henrissat B."/>
            <person name="Martinez A.T."/>
            <person name="Otillar R."/>
            <person name="Spatafora J.W."/>
            <person name="Yadav J.S."/>
            <person name="Aerts A."/>
            <person name="Benoit I."/>
            <person name="Boyd A."/>
            <person name="Carlson A."/>
            <person name="Copeland A."/>
            <person name="Coutinho P.M."/>
            <person name="de Vries R.P."/>
            <person name="Ferreira P."/>
            <person name="Findley K."/>
            <person name="Foster B."/>
            <person name="Gaskell J."/>
            <person name="Glotzer D."/>
            <person name="Gorecki P."/>
            <person name="Heitman J."/>
            <person name="Hesse C."/>
            <person name="Hori C."/>
            <person name="Igarashi K."/>
            <person name="Jurgens J.A."/>
            <person name="Kallen N."/>
            <person name="Kersten P."/>
            <person name="Kohler A."/>
            <person name="Kuees U."/>
            <person name="Kumar T.K.A."/>
            <person name="Kuo A."/>
            <person name="LaButti K."/>
            <person name="Larrondo L.F."/>
            <person name="Lindquist E."/>
            <person name="Ling A."/>
            <person name="Lombard V."/>
            <person name="Lucas S."/>
            <person name="Lundell T."/>
            <person name="Martin R."/>
            <person name="McLaughlin D.J."/>
            <person name="Morgenstern I."/>
            <person name="Morin E."/>
            <person name="Murat C."/>
            <person name="Nagy L.G."/>
            <person name="Nolan M."/>
            <person name="Ohm R.A."/>
            <person name="Patyshakuliyeva A."/>
            <person name="Rokas A."/>
            <person name="Ruiz-Duenas F.J."/>
            <person name="Sabat G."/>
            <person name="Salamov A."/>
            <person name="Samejima M."/>
            <person name="Schmutz J."/>
            <person name="Slot J.C."/>
            <person name="St John F."/>
            <person name="Stenlid J."/>
            <person name="Sun H."/>
            <person name="Sun S."/>
            <person name="Syed K."/>
            <person name="Tsang A."/>
            <person name="Wiebenga A."/>
            <person name="Young D."/>
            <person name="Pisabarro A."/>
            <person name="Eastwood D.C."/>
            <person name="Martin F."/>
            <person name="Cullen D."/>
            <person name="Grigoriev I.V."/>
            <person name="Hibbett D.S."/>
        </authorList>
    </citation>
    <scope>NUCLEOTIDE SEQUENCE [LARGE SCALE GENOMIC DNA]</scope>
    <source>
        <strain evidence="17">HHB-11173 SS5</strain>
    </source>
</reference>
<dbReference type="eggNOG" id="KOG0156">
    <property type="taxonomic scope" value="Eukaryota"/>
</dbReference>
<feature type="chain" id="PRO_5004455484" evidence="15">
    <location>
        <begin position="21"/>
        <end position="538"/>
    </location>
</feature>
<evidence type="ECO:0000313" key="16">
    <source>
        <dbReference type="EMBL" id="EIN04046.1"/>
    </source>
</evidence>
<keyword evidence="15" id="KW-0732">Signal</keyword>
<dbReference type="CDD" id="cd11065">
    <property type="entry name" value="CYP64-like"/>
    <property type="match status" value="1"/>
</dbReference>
<dbReference type="RefSeq" id="XP_007388835.1">
    <property type="nucleotide sequence ID" value="XM_007388773.1"/>
</dbReference>
<gene>
    <name evidence="16" type="ORF">PUNSTDRAFT_108908</name>
</gene>
<dbReference type="Pfam" id="PF00067">
    <property type="entry name" value="p450"/>
    <property type="match status" value="1"/>
</dbReference>
<keyword evidence="10 13" id="KW-0408">Iron</keyword>
<dbReference type="InterPro" id="IPR001128">
    <property type="entry name" value="Cyt_P450"/>
</dbReference>
<comment type="subcellular location">
    <subcellularLocation>
        <location evidence="2">Membrane</location>
    </subcellularLocation>
</comment>
<evidence type="ECO:0000313" key="17">
    <source>
        <dbReference type="Proteomes" id="UP000054196"/>
    </source>
</evidence>
<dbReference type="InterPro" id="IPR036396">
    <property type="entry name" value="Cyt_P450_sf"/>
</dbReference>
<evidence type="ECO:0000256" key="4">
    <source>
        <dbReference type="ARBA" id="ARBA00010617"/>
    </source>
</evidence>
<keyword evidence="8" id="KW-1133">Transmembrane helix</keyword>
<dbReference type="GO" id="GO:0004497">
    <property type="term" value="F:monooxygenase activity"/>
    <property type="evidence" value="ECO:0007669"/>
    <property type="project" value="UniProtKB-KW"/>
</dbReference>
<proteinExistence type="inferred from homology"/>
<dbReference type="PANTHER" id="PTHR46300:SF2">
    <property type="entry name" value="CYTOCHROME P450 MONOOXYGENASE ALNH-RELATED"/>
    <property type="match status" value="1"/>
</dbReference>
<dbReference type="HOGENOM" id="CLU_001570_2_1_1"/>
<dbReference type="KEGG" id="psq:PUNSTDRAFT_108908"/>
<dbReference type="SUPFAM" id="SSF48264">
    <property type="entry name" value="Cytochrome P450"/>
    <property type="match status" value="1"/>
</dbReference>
<feature type="signal peptide" evidence="15">
    <location>
        <begin position="1"/>
        <end position="20"/>
    </location>
</feature>
<dbReference type="GO" id="GO:0005506">
    <property type="term" value="F:iron ion binding"/>
    <property type="evidence" value="ECO:0007669"/>
    <property type="project" value="InterPro"/>
</dbReference>
<dbReference type="PRINTS" id="PR00463">
    <property type="entry name" value="EP450I"/>
</dbReference>
<evidence type="ECO:0000256" key="8">
    <source>
        <dbReference type="ARBA" id="ARBA00022989"/>
    </source>
</evidence>